<reference evidence="1" key="1">
    <citation type="submission" date="2022-07" db="EMBL/GenBank/DDBJ databases">
        <title>Genome Sequence of Lecanicillium saksenae.</title>
        <authorList>
            <person name="Buettner E."/>
        </authorList>
    </citation>
    <scope>NUCLEOTIDE SEQUENCE</scope>
    <source>
        <strain evidence="1">VT-O1</strain>
    </source>
</reference>
<keyword evidence="2" id="KW-1185">Reference proteome</keyword>
<name>A0ACC1R115_9HYPO</name>
<comment type="caution">
    <text evidence="1">The sequence shown here is derived from an EMBL/GenBank/DDBJ whole genome shotgun (WGS) entry which is preliminary data.</text>
</comment>
<organism evidence="1 2">
    <name type="scientific">Lecanicillium saksenae</name>
    <dbReference type="NCBI Taxonomy" id="468837"/>
    <lineage>
        <taxon>Eukaryota</taxon>
        <taxon>Fungi</taxon>
        <taxon>Dikarya</taxon>
        <taxon>Ascomycota</taxon>
        <taxon>Pezizomycotina</taxon>
        <taxon>Sordariomycetes</taxon>
        <taxon>Hypocreomycetidae</taxon>
        <taxon>Hypocreales</taxon>
        <taxon>Cordycipitaceae</taxon>
        <taxon>Lecanicillium</taxon>
    </lineage>
</organism>
<dbReference type="EMBL" id="JANAKD010000336">
    <property type="protein sequence ID" value="KAJ3494874.1"/>
    <property type="molecule type" value="Genomic_DNA"/>
</dbReference>
<proteinExistence type="predicted"/>
<accession>A0ACC1R115</accession>
<evidence type="ECO:0000313" key="2">
    <source>
        <dbReference type="Proteomes" id="UP001148737"/>
    </source>
</evidence>
<gene>
    <name evidence="1" type="ORF">NLG97_g3801</name>
</gene>
<protein>
    <submittedName>
        <fullName evidence="1">Uncharacterized protein</fullName>
    </submittedName>
</protein>
<sequence>MYSRYTRGNCLLTPAPRYHTHTHPAIAALSLAKPLAGVALIGGPGTTSDENWPVGAVPYSGGDIIDPDLVKVWMELYFGGGKPDNYTDPVHAPQSWFDNLATQRMLLLAGSNELLLPLIELWAGKLKRSVPQLEYFVGKGEPHIAPVYNLYAGDKRETQQGKKLTSWLEEVV</sequence>
<dbReference type="Proteomes" id="UP001148737">
    <property type="component" value="Unassembled WGS sequence"/>
</dbReference>
<evidence type="ECO:0000313" key="1">
    <source>
        <dbReference type="EMBL" id="KAJ3494874.1"/>
    </source>
</evidence>